<feature type="chain" id="PRO_5045399685" evidence="10">
    <location>
        <begin position="17"/>
        <end position="294"/>
    </location>
</feature>
<evidence type="ECO:0000256" key="9">
    <source>
        <dbReference type="RuleBase" id="RU000488"/>
    </source>
</evidence>
<reference evidence="11 12" key="1">
    <citation type="submission" date="2024-03" db="EMBL/GenBank/DDBJ databases">
        <title>Aureococcus anophagefferens CCMP1851 and Kratosvirus quantuckense: Draft genome of a second virus-susceptible host strain in the model system.</title>
        <authorList>
            <person name="Chase E."/>
            <person name="Truchon A.R."/>
            <person name="Schepens W."/>
            <person name="Wilhelm S.W."/>
        </authorList>
    </citation>
    <scope>NUCLEOTIDE SEQUENCE [LARGE SCALE GENOMIC DNA]</scope>
    <source>
        <strain evidence="11 12">CCMP1851</strain>
    </source>
</reference>
<proteinExistence type="inferred from homology"/>
<comment type="similarity">
    <text evidence="2 9">Belongs to the mitochondrial carrier (TC 2.A.29) family.</text>
</comment>
<comment type="caution">
    <text evidence="11">The sequence shown here is derived from an EMBL/GenBank/DDBJ whole genome shotgun (WGS) entry which is preliminary data.</text>
</comment>
<dbReference type="Pfam" id="PF00153">
    <property type="entry name" value="Mito_carr"/>
    <property type="match status" value="2"/>
</dbReference>
<protein>
    <submittedName>
        <fullName evidence="11">S-adenosyl-L-methionine transmembrane transporter</fullName>
    </submittedName>
</protein>
<keyword evidence="12" id="KW-1185">Reference proteome</keyword>
<evidence type="ECO:0000256" key="7">
    <source>
        <dbReference type="ARBA" id="ARBA00023136"/>
    </source>
</evidence>
<feature type="signal peptide" evidence="10">
    <location>
        <begin position="1"/>
        <end position="16"/>
    </location>
</feature>
<dbReference type="SUPFAM" id="SSF103506">
    <property type="entry name" value="Mitochondrial carrier"/>
    <property type="match status" value="1"/>
</dbReference>
<evidence type="ECO:0000256" key="1">
    <source>
        <dbReference type="ARBA" id="ARBA00004141"/>
    </source>
</evidence>
<feature type="repeat" description="Solcar" evidence="8">
    <location>
        <begin position="195"/>
        <end position="281"/>
    </location>
</feature>
<dbReference type="EMBL" id="JBBJCI010000286">
    <property type="protein sequence ID" value="KAK7236210.1"/>
    <property type="molecule type" value="Genomic_DNA"/>
</dbReference>
<name>A0ABR1FR58_AURAN</name>
<dbReference type="InterPro" id="IPR018108">
    <property type="entry name" value="MCP_transmembrane"/>
</dbReference>
<dbReference type="PROSITE" id="PS50920">
    <property type="entry name" value="SOLCAR"/>
    <property type="match status" value="2"/>
</dbReference>
<evidence type="ECO:0000256" key="10">
    <source>
        <dbReference type="SAM" id="SignalP"/>
    </source>
</evidence>
<keyword evidence="10" id="KW-0732">Signal</keyword>
<evidence type="ECO:0000313" key="11">
    <source>
        <dbReference type="EMBL" id="KAK7236210.1"/>
    </source>
</evidence>
<evidence type="ECO:0000313" key="12">
    <source>
        <dbReference type="Proteomes" id="UP001363151"/>
    </source>
</evidence>
<organism evidence="11 12">
    <name type="scientific">Aureococcus anophagefferens</name>
    <name type="common">Harmful bloom alga</name>
    <dbReference type="NCBI Taxonomy" id="44056"/>
    <lineage>
        <taxon>Eukaryota</taxon>
        <taxon>Sar</taxon>
        <taxon>Stramenopiles</taxon>
        <taxon>Ochrophyta</taxon>
        <taxon>Pelagophyceae</taxon>
        <taxon>Pelagomonadales</taxon>
        <taxon>Pelagomonadaceae</taxon>
        <taxon>Aureococcus</taxon>
    </lineage>
</organism>
<keyword evidence="5" id="KW-0677">Repeat</keyword>
<dbReference type="PANTHER" id="PTHR45667">
    <property type="entry name" value="S-ADENOSYLMETHIONINE MITOCHONDRIAL CARRIER PROTEIN"/>
    <property type="match status" value="1"/>
</dbReference>
<accession>A0ABR1FR58</accession>
<dbReference type="InterPro" id="IPR023395">
    <property type="entry name" value="MCP_dom_sf"/>
</dbReference>
<keyword evidence="7 8" id="KW-0472">Membrane</keyword>
<dbReference type="Gene3D" id="1.50.40.10">
    <property type="entry name" value="Mitochondrial carrier domain"/>
    <property type="match status" value="1"/>
</dbReference>
<evidence type="ECO:0000256" key="2">
    <source>
        <dbReference type="ARBA" id="ARBA00006375"/>
    </source>
</evidence>
<keyword evidence="3 9" id="KW-0813">Transport</keyword>
<feature type="repeat" description="Solcar" evidence="8">
    <location>
        <begin position="99"/>
        <end position="181"/>
    </location>
</feature>
<evidence type="ECO:0000256" key="8">
    <source>
        <dbReference type="PROSITE-ProRule" id="PRU00282"/>
    </source>
</evidence>
<gene>
    <name evidence="11" type="ORF">SO694_00060243</name>
</gene>
<evidence type="ECO:0000256" key="5">
    <source>
        <dbReference type="ARBA" id="ARBA00022737"/>
    </source>
</evidence>
<keyword evidence="6" id="KW-1133">Transmembrane helix</keyword>
<evidence type="ECO:0000256" key="4">
    <source>
        <dbReference type="ARBA" id="ARBA00022692"/>
    </source>
</evidence>
<dbReference type="Proteomes" id="UP001363151">
    <property type="component" value="Unassembled WGS sequence"/>
</dbReference>
<evidence type="ECO:0000256" key="3">
    <source>
        <dbReference type="ARBA" id="ARBA00022448"/>
    </source>
</evidence>
<keyword evidence="4 8" id="KW-0812">Transmembrane</keyword>
<comment type="subcellular location">
    <subcellularLocation>
        <location evidence="1">Membrane</location>
        <topology evidence="1">Multi-pass membrane protein</topology>
    </subcellularLocation>
</comment>
<evidence type="ECO:0000256" key="6">
    <source>
        <dbReference type="ARBA" id="ARBA00022989"/>
    </source>
</evidence>
<sequence>MCKLWLAVALAASAQGKTVAPRAVTLNNREKLLAGGSARFGAQLVMYPADALRTLAQTRKGAKTLSELGARTLVSGCATTSMFAFFVGGLQFSIFGALRPVAPAIVASACASLGSSVAGIPQEVIKQRLVTGIYPNFATAVGRIARTEGPLGFYSGWRPTVARNLPFVVICFCSFDALKQRALRDRPEGSSLTSAENYLYGVSSALVGGLCTQPIDVIKTRLMTQAAAVGAVPYAGVVDCVSTMLREEGPGVFLRGLAPRMSYMGPLWALQFGLNGAATDFIKKRKALKEATSK</sequence>